<dbReference type="RefSeq" id="WP_409097854.1">
    <property type="nucleotide sequence ID" value="NZ_JBJVNE010000126.1"/>
</dbReference>
<protein>
    <submittedName>
        <fullName evidence="3">Relaxase/mobilization nuclease domain-containing protein</fullName>
    </submittedName>
</protein>
<feature type="region of interest" description="Disordered" evidence="1">
    <location>
        <begin position="110"/>
        <end position="131"/>
    </location>
</feature>
<dbReference type="InterPro" id="IPR005094">
    <property type="entry name" value="Endonuclease_MobA/VirD2"/>
</dbReference>
<reference evidence="3 4" key="1">
    <citation type="submission" date="2024-12" db="EMBL/GenBank/DDBJ databases">
        <title>Forecasting of Potato common scab and diversities of Pathogenic streptomyces spp. in china.</title>
        <authorList>
            <person name="Handique U."/>
            <person name="Wu J."/>
        </authorList>
    </citation>
    <scope>NUCLEOTIDE SEQUENCE [LARGE SCALE GENOMIC DNA]</scope>
    <source>
        <strain evidence="3 4">ZRIMU1585</strain>
    </source>
</reference>
<evidence type="ECO:0000313" key="4">
    <source>
        <dbReference type="Proteomes" id="UP001631993"/>
    </source>
</evidence>
<dbReference type="Pfam" id="PF03432">
    <property type="entry name" value="Relaxase"/>
    <property type="match status" value="1"/>
</dbReference>
<feature type="non-terminal residue" evidence="3">
    <location>
        <position position="1"/>
    </location>
</feature>
<feature type="domain" description="MobA/VirD2-like nuclease" evidence="2">
    <location>
        <begin position="1"/>
        <end position="40"/>
    </location>
</feature>
<gene>
    <name evidence="3" type="ORF">ACKI1S_47155</name>
</gene>
<evidence type="ECO:0000313" key="3">
    <source>
        <dbReference type="EMBL" id="MFM9653630.1"/>
    </source>
</evidence>
<accession>A0ABW9IYY0</accession>
<dbReference type="EMBL" id="JBJVNE010000126">
    <property type="protein sequence ID" value="MFM9653630.1"/>
    <property type="molecule type" value="Genomic_DNA"/>
</dbReference>
<name>A0ABW9IYY0_STRGJ</name>
<evidence type="ECO:0000259" key="2">
    <source>
        <dbReference type="Pfam" id="PF03432"/>
    </source>
</evidence>
<evidence type="ECO:0000256" key="1">
    <source>
        <dbReference type="SAM" id="MobiDB-lite"/>
    </source>
</evidence>
<comment type="caution">
    <text evidence="3">The sequence shown here is derived from an EMBL/GenBank/DDBJ whole genome shotgun (WGS) entry which is preliminary data.</text>
</comment>
<feature type="non-terminal residue" evidence="3">
    <location>
        <position position="131"/>
    </location>
</feature>
<sequence>NDHVHIAVNLVREDGTKASTHLDYQRAQNAARALEVKYGLEQLESTKGERATRGYSPAEQARVEERSALMAQRKYEQHAARIGGEQPEWHRLDPKERQARITAEVRLNAPRNDLARSVRAAAGASENEAEF</sequence>
<organism evidence="3 4">
    <name type="scientific">Streptomyces galilaeus</name>
    <dbReference type="NCBI Taxonomy" id="33899"/>
    <lineage>
        <taxon>Bacteria</taxon>
        <taxon>Bacillati</taxon>
        <taxon>Actinomycetota</taxon>
        <taxon>Actinomycetes</taxon>
        <taxon>Kitasatosporales</taxon>
        <taxon>Streptomycetaceae</taxon>
        <taxon>Streptomyces</taxon>
    </lineage>
</organism>
<dbReference type="Proteomes" id="UP001631993">
    <property type="component" value="Unassembled WGS sequence"/>
</dbReference>
<proteinExistence type="predicted"/>
<keyword evidence="4" id="KW-1185">Reference proteome</keyword>